<dbReference type="InterPro" id="IPR013025">
    <property type="entry name" value="Ribosomal_uL23-like"/>
</dbReference>
<dbReference type="GO" id="GO:0044391">
    <property type="term" value="C:ribosomal subunit"/>
    <property type="evidence" value="ECO:0007669"/>
    <property type="project" value="UniProtKB-ARBA"/>
</dbReference>
<dbReference type="NCBIfam" id="NF011118">
    <property type="entry name" value="PRK14548.1"/>
    <property type="match status" value="1"/>
</dbReference>
<dbReference type="SUPFAM" id="SSF54189">
    <property type="entry name" value="Ribosomal proteins S24e, L23 and L15e"/>
    <property type="match status" value="1"/>
</dbReference>
<organism evidence="8 9">
    <name type="scientific">Tursiops truncatus</name>
    <name type="common">Atlantic bottle-nosed dolphin</name>
    <name type="synonym">Delphinus truncatus</name>
    <dbReference type="NCBI Taxonomy" id="9739"/>
    <lineage>
        <taxon>Eukaryota</taxon>
        <taxon>Metazoa</taxon>
        <taxon>Chordata</taxon>
        <taxon>Craniata</taxon>
        <taxon>Vertebrata</taxon>
        <taxon>Euteleostomi</taxon>
        <taxon>Mammalia</taxon>
        <taxon>Eutheria</taxon>
        <taxon>Laurasiatheria</taxon>
        <taxon>Artiodactyla</taxon>
        <taxon>Whippomorpha</taxon>
        <taxon>Cetacea</taxon>
        <taxon>Odontoceti</taxon>
        <taxon>Delphinidae</taxon>
        <taxon>Tursiops</taxon>
    </lineage>
</organism>
<evidence type="ECO:0000313" key="9">
    <source>
        <dbReference type="RefSeq" id="XP_033694084.1"/>
    </source>
</evidence>
<evidence type="ECO:0000256" key="5">
    <source>
        <dbReference type="ARBA" id="ARBA00023274"/>
    </source>
</evidence>
<dbReference type="InterPro" id="IPR012678">
    <property type="entry name" value="Ribosomal_uL23/eL15/eS24_sf"/>
</dbReference>
<dbReference type="InParanoid" id="A0A6J3PVG6"/>
<dbReference type="PROSITE" id="PS00050">
    <property type="entry name" value="RIBOSOMAL_L23"/>
    <property type="match status" value="1"/>
</dbReference>
<dbReference type="GO" id="GO:0006412">
    <property type="term" value="P:translation"/>
    <property type="evidence" value="ECO:0007669"/>
    <property type="project" value="InterPro"/>
</dbReference>
<name>A0A6J3PVG6_TURTR</name>
<evidence type="ECO:0000313" key="8">
    <source>
        <dbReference type="Proteomes" id="UP000245320"/>
    </source>
</evidence>
<keyword evidence="2" id="KW-0699">rRNA-binding</keyword>
<proteinExistence type="inferred from homology"/>
<gene>
    <name evidence="9" type="primary">LOC101331545</name>
</gene>
<dbReference type="OrthoDB" id="1267328at2759"/>
<keyword evidence="8" id="KW-1185">Reference proteome</keyword>
<dbReference type="AlphaFoldDB" id="A0A6J3PVG6"/>
<dbReference type="RefSeq" id="XP_033694084.1">
    <property type="nucleotide sequence ID" value="XM_033838193.1"/>
</dbReference>
<dbReference type="InterPro" id="IPR001014">
    <property type="entry name" value="Ribosomal_uL23_CS"/>
</dbReference>
<dbReference type="HAMAP" id="MF_01369_A">
    <property type="entry name" value="Ribosomal_uL23_A"/>
    <property type="match status" value="1"/>
</dbReference>
<evidence type="ECO:0000256" key="3">
    <source>
        <dbReference type="ARBA" id="ARBA00022884"/>
    </source>
</evidence>
<dbReference type="GO" id="GO:0019843">
    <property type="term" value="F:rRNA binding"/>
    <property type="evidence" value="ECO:0007669"/>
    <property type="project" value="UniProtKB-KW"/>
</dbReference>
<dbReference type="Proteomes" id="UP000245320">
    <property type="component" value="Chromosome 14"/>
</dbReference>
<feature type="compositionally biased region" description="Basic residues" evidence="7">
    <location>
        <begin position="61"/>
        <end position="77"/>
    </location>
</feature>
<dbReference type="PANTHER" id="PTHR11620">
    <property type="entry name" value="60S RIBOSOMAL PROTEIN L23A"/>
    <property type="match status" value="1"/>
</dbReference>
<keyword evidence="4 6" id="KW-0689">Ribosomal protein</keyword>
<sequence>MSGGSSTTSLPGDVIGSSAYLIPWLTSPPPPSFPSRHCSLQPGVSWKGRRWRALARSYQGSHKKRSERYPPSKHSKHCGSGGSPNIRAPTRRNKLDLHAIIKFPLTTESAMKKIEDSSTPVFIVEVKANEHQTEQDVKKLYDFDVAKVNTLIRPDGEKKAYVRLAPDYDALDVANKIGII</sequence>
<dbReference type="Gene3D" id="3.30.70.330">
    <property type="match status" value="1"/>
</dbReference>
<keyword evidence="3" id="KW-0694">RNA-binding</keyword>
<accession>A0A6J3PVG6</accession>
<feature type="region of interest" description="Disordered" evidence="7">
    <location>
        <begin position="57"/>
        <end position="91"/>
    </location>
</feature>
<evidence type="ECO:0000256" key="1">
    <source>
        <dbReference type="ARBA" id="ARBA00006700"/>
    </source>
</evidence>
<evidence type="ECO:0000256" key="6">
    <source>
        <dbReference type="RuleBase" id="RU003934"/>
    </source>
</evidence>
<dbReference type="GO" id="GO:0003735">
    <property type="term" value="F:structural constituent of ribosome"/>
    <property type="evidence" value="ECO:0007669"/>
    <property type="project" value="InterPro"/>
</dbReference>
<comment type="similarity">
    <text evidence="1 6">Belongs to the universal ribosomal protein uL23 family.</text>
</comment>
<evidence type="ECO:0000256" key="4">
    <source>
        <dbReference type="ARBA" id="ARBA00022980"/>
    </source>
</evidence>
<keyword evidence="5 6" id="KW-0687">Ribonucleoprotein</keyword>
<evidence type="ECO:0000256" key="2">
    <source>
        <dbReference type="ARBA" id="ARBA00022730"/>
    </source>
</evidence>
<dbReference type="FunFam" id="3.30.70.330:FF:000082">
    <property type="entry name" value="60S ribosomal protein L23a"/>
    <property type="match status" value="1"/>
</dbReference>
<dbReference type="InterPro" id="IPR012677">
    <property type="entry name" value="Nucleotide-bd_a/b_plait_sf"/>
</dbReference>
<evidence type="ECO:0000256" key="7">
    <source>
        <dbReference type="SAM" id="MobiDB-lite"/>
    </source>
</evidence>
<reference evidence="9" key="1">
    <citation type="submission" date="2025-08" db="UniProtKB">
        <authorList>
            <consortium name="RefSeq"/>
        </authorList>
    </citation>
    <scope>IDENTIFICATION</scope>
    <source>
        <tissue evidence="9">Spleen</tissue>
    </source>
</reference>
<protein>
    <submittedName>
        <fullName evidence="9">60S ribosomal protein L23a-like</fullName>
    </submittedName>
</protein>
<dbReference type="Pfam" id="PF00276">
    <property type="entry name" value="Ribosomal_L23"/>
    <property type="match status" value="1"/>
</dbReference>